<keyword evidence="5 7" id="KW-1133">Transmembrane helix</keyword>
<gene>
    <name evidence="9" type="ORF">FCK90_06575</name>
</gene>
<reference evidence="9 10" key="1">
    <citation type="submission" date="2019-05" db="EMBL/GenBank/DDBJ databases">
        <title>Kocuria coralli sp. nov., a novel actinobacterium isolated from coral reef seawater.</title>
        <authorList>
            <person name="Li J."/>
        </authorList>
    </citation>
    <scope>NUCLEOTIDE SEQUENCE [LARGE SCALE GENOMIC DNA]</scope>
    <source>
        <strain evidence="9 10">SCSIO 13007</strain>
    </source>
</reference>
<dbReference type="PANTHER" id="PTHR30506:SF3">
    <property type="entry name" value="UPF0126 INNER MEMBRANE PROTEIN YADS-RELATED"/>
    <property type="match status" value="1"/>
</dbReference>
<evidence type="ECO:0000256" key="2">
    <source>
        <dbReference type="ARBA" id="ARBA00008193"/>
    </source>
</evidence>
<dbReference type="RefSeq" id="WP_158033505.1">
    <property type="nucleotide sequence ID" value="NZ_ML708615.1"/>
</dbReference>
<keyword evidence="10" id="KW-1185">Reference proteome</keyword>
<proteinExistence type="inferred from homology"/>
<evidence type="ECO:0000313" key="10">
    <source>
        <dbReference type="Proteomes" id="UP000325957"/>
    </source>
</evidence>
<keyword evidence="3" id="KW-1003">Cell membrane</keyword>
<feature type="transmembrane region" description="Helical" evidence="7">
    <location>
        <begin position="60"/>
        <end position="79"/>
    </location>
</feature>
<evidence type="ECO:0000256" key="1">
    <source>
        <dbReference type="ARBA" id="ARBA00004651"/>
    </source>
</evidence>
<feature type="domain" description="Glycine transporter" evidence="8">
    <location>
        <begin position="7"/>
        <end position="80"/>
    </location>
</feature>
<evidence type="ECO:0000313" key="9">
    <source>
        <dbReference type="EMBL" id="KAA9394482.1"/>
    </source>
</evidence>
<keyword evidence="6 7" id="KW-0472">Membrane</keyword>
<organism evidence="9 10">
    <name type="scientific">Kocuria coralli</name>
    <dbReference type="NCBI Taxonomy" id="1461025"/>
    <lineage>
        <taxon>Bacteria</taxon>
        <taxon>Bacillati</taxon>
        <taxon>Actinomycetota</taxon>
        <taxon>Actinomycetes</taxon>
        <taxon>Micrococcales</taxon>
        <taxon>Micrococcaceae</taxon>
        <taxon>Kocuria</taxon>
    </lineage>
</organism>
<feature type="domain" description="Glycine transporter" evidence="8">
    <location>
        <begin position="92"/>
        <end position="164"/>
    </location>
</feature>
<dbReference type="PANTHER" id="PTHR30506">
    <property type="entry name" value="INNER MEMBRANE PROTEIN"/>
    <property type="match status" value="1"/>
</dbReference>
<evidence type="ECO:0000256" key="7">
    <source>
        <dbReference type="SAM" id="Phobius"/>
    </source>
</evidence>
<dbReference type="GO" id="GO:0005886">
    <property type="term" value="C:plasma membrane"/>
    <property type="evidence" value="ECO:0007669"/>
    <property type="project" value="UniProtKB-SubCell"/>
</dbReference>
<evidence type="ECO:0000256" key="3">
    <source>
        <dbReference type="ARBA" id="ARBA00022475"/>
    </source>
</evidence>
<feature type="transmembrane region" description="Helical" evidence="7">
    <location>
        <begin position="31"/>
        <end position="48"/>
    </location>
</feature>
<comment type="similarity">
    <text evidence="2">Belongs to the UPF0126 family.</text>
</comment>
<dbReference type="OrthoDB" id="9791874at2"/>
<protein>
    <submittedName>
        <fullName evidence="9">Trimeric intracellular cation channel family protein</fullName>
    </submittedName>
</protein>
<accession>A0A5J5KY88</accession>
<feature type="transmembrane region" description="Helical" evidence="7">
    <location>
        <begin position="6"/>
        <end position="24"/>
    </location>
</feature>
<evidence type="ECO:0000256" key="6">
    <source>
        <dbReference type="ARBA" id="ARBA00023136"/>
    </source>
</evidence>
<evidence type="ECO:0000256" key="4">
    <source>
        <dbReference type="ARBA" id="ARBA00022692"/>
    </source>
</evidence>
<dbReference type="InterPro" id="IPR005115">
    <property type="entry name" value="Gly_transporter"/>
</dbReference>
<evidence type="ECO:0000259" key="8">
    <source>
        <dbReference type="Pfam" id="PF03458"/>
    </source>
</evidence>
<dbReference type="Proteomes" id="UP000325957">
    <property type="component" value="Unassembled WGS sequence"/>
</dbReference>
<keyword evidence="4 7" id="KW-0812">Transmembrane</keyword>
<feature type="transmembrane region" description="Helical" evidence="7">
    <location>
        <begin position="174"/>
        <end position="193"/>
    </location>
</feature>
<comment type="subcellular location">
    <subcellularLocation>
        <location evidence="1">Cell membrane</location>
        <topology evidence="1">Multi-pass membrane protein</topology>
    </subcellularLocation>
</comment>
<comment type="caution">
    <text evidence="9">The sequence shown here is derived from an EMBL/GenBank/DDBJ whole genome shotgun (WGS) entry which is preliminary data.</text>
</comment>
<dbReference type="EMBL" id="SZWF01000006">
    <property type="protein sequence ID" value="KAA9394482.1"/>
    <property type="molecule type" value="Genomic_DNA"/>
</dbReference>
<feature type="transmembrane region" description="Helical" evidence="7">
    <location>
        <begin position="118"/>
        <end position="138"/>
    </location>
</feature>
<dbReference type="AlphaFoldDB" id="A0A5J5KY88"/>
<feature type="transmembrane region" description="Helical" evidence="7">
    <location>
        <begin position="91"/>
        <end position="112"/>
    </location>
</feature>
<name>A0A5J5KY88_9MICC</name>
<evidence type="ECO:0000256" key="5">
    <source>
        <dbReference type="ARBA" id="ARBA00022989"/>
    </source>
</evidence>
<feature type="transmembrane region" description="Helical" evidence="7">
    <location>
        <begin position="150"/>
        <end position="168"/>
    </location>
</feature>
<dbReference type="Pfam" id="PF03458">
    <property type="entry name" value="Gly_transporter"/>
    <property type="match status" value="2"/>
</dbReference>
<sequence>MEPFMLALDLIGVFAFALSGNLLAARKNIDIMGSLTLGLVAALGGGTLRDVILGNTPLSLAEPVYLVPPVISAVLVYLLAQRTHRARVPIIVFDAMGLGVFAVTGTSIALGADLPVPSAIVLGVLTAVGGGILRDVLANEIPAVFNGSDLYILPALLGAAGTAAAWGLGWVSPAVVLGLATVVFAFRMVAWFLQWTVPSPMRGWSFRGRKDRPELRAGRAGRSVFRRPSKRHVRAVTGRLGLTALSSRIEQGQRRQDQAD</sequence>